<dbReference type="EnsemblMetazoa" id="AMAM013109-RA">
    <property type="protein sequence ID" value="AMAM013109-PA"/>
    <property type="gene ID" value="AMAM013109"/>
</dbReference>
<reference evidence="4" key="2">
    <citation type="submission" date="2020-05" db="UniProtKB">
        <authorList>
            <consortium name="EnsemblMetazoa"/>
        </authorList>
    </citation>
    <scope>IDENTIFICATION</scope>
    <source>
        <strain evidence="4">maculatus3</strain>
    </source>
</reference>
<dbReference type="InterPro" id="IPR036236">
    <property type="entry name" value="Znf_C2H2_sf"/>
</dbReference>
<protein>
    <recommendedName>
        <fullName evidence="3">C2H2-type domain-containing protein</fullName>
    </recommendedName>
</protein>
<evidence type="ECO:0000256" key="1">
    <source>
        <dbReference type="PROSITE-ProRule" id="PRU00042"/>
    </source>
</evidence>
<keyword evidence="1" id="KW-0479">Metal-binding</keyword>
<dbReference type="SUPFAM" id="SSF57667">
    <property type="entry name" value="beta-beta-alpha zinc fingers"/>
    <property type="match status" value="1"/>
</dbReference>
<dbReference type="SMART" id="SM00868">
    <property type="entry name" value="zf-AD"/>
    <property type="match status" value="1"/>
</dbReference>
<dbReference type="InterPro" id="IPR012934">
    <property type="entry name" value="Znf_AD"/>
</dbReference>
<dbReference type="Gene3D" id="3.30.160.60">
    <property type="entry name" value="Classic Zinc Finger"/>
    <property type="match status" value="1"/>
</dbReference>
<feature type="domain" description="C2H2-type" evidence="3">
    <location>
        <begin position="322"/>
        <end position="349"/>
    </location>
</feature>
<sequence length="366" mass="41696">MDGKAEYISSDVVDAEMCRICVTESVGQCCMDEEVDAERCLSLNTMLKTMFPTTFGQEAKPVEGMNWPTKACLVCKEKVLVAYELYAQLVDSEEWLQRYAEERSTIEVETVKSEQDCSSGVQYDVLIEYTFEDGNAVYTEEAEHLMDETDGDALSETKPIAEEETAKDETATRRSTRKRNNAQMGVPPVNKRTRNKIKQELVVEDVTIVEESSSANYSDSRIKPNADEESAEFEKQPRKRGQKPASRARSETTQSKHNNKDVREKKKRAKIKSEAADDSSDQVEELESKVDVYQCQLCDGHTYGSPVELTAHLRAEHPDQIRTCDKCPKVFMNEATYQHHQYCHATLRSFFCMFCDKGFQTENLLK</sequence>
<accession>A0A182STJ6</accession>
<dbReference type="AlphaFoldDB" id="A0A182STJ6"/>
<dbReference type="PROSITE" id="PS50157">
    <property type="entry name" value="ZINC_FINGER_C2H2_2"/>
    <property type="match status" value="1"/>
</dbReference>
<dbReference type="Proteomes" id="UP000075901">
    <property type="component" value="Unassembled WGS sequence"/>
</dbReference>
<feature type="region of interest" description="Disordered" evidence="2">
    <location>
        <begin position="146"/>
        <end position="197"/>
    </location>
</feature>
<dbReference type="VEuPathDB" id="VectorBase:AMAM013109"/>
<dbReference type="SMART" id="SM00355">
    <property type="entry name" value="ZnF_C2H2"/>
    <property type="match status" value="2"/>
</dbReference>
<name>A0A182STJ6_9DIPT</name>
<keyword evidence="1" id="KW-0862">Zinc</keyword>
<dbReference type="GO" id="GO:0005634">
    <property type="term" value="C:nucleus"/>
    <property type="evidence" value="ECO:0007669"/>
    <property type="project" value="InterPro"/>
</dbReference>
<organism evidence="4 5">
    <name type="scientific">Anopheles maculatus</name>
    <dbReference type="NCBI Taxonomy" id="74869"/>
    <lineage>
        <taxon>Eukaryota</taxon>
        <taxon>Metazoa</taxon>
        <taxon>Ecdysozoa</taxon>
        <taxon>Arthropoda</taxon>
        <taxon>Hexapoda</taxon>
        <taxon>Insecta</taxon>
        <taxon>Pterygota</taxon>
        <taxon>Neoptera</taxon>
        <taxon>Endopterygota</taxon>
        <taxon>Diptera</taxon>
        <taxon>Nematocera</taxon>
        <taxon>Culicoidea</taxon>
        <taxon>Culicidae</taxon>
        <taxon>Anophelinae</taxon>
        <taxon>Anopheles</taxon>
        <taxon>Anopheles maculatus group</taxon>
    </lineage>
</organism>
<evidence type="ECO:0000259" key="3">
    <source>
        <dbReference type="PROSITE" id="PS50157"/>
    </source>
</evidence>
<feature type="compositionally biased region" description="Basic and acidic residues" evidence="2">
    <location>
        <begin position="220"/>
        <end position="236"/>
    </location>
</feature>
<evidence type="ECO:0000313" key="4">
    <source>
        <dbReference type="EnsemblMetazoa" id="AMAM013109-PA"/>
    </source>
</evidence>
<evidence type="ECO:0000256" key="2">
    <source>
        <dbReference type="SAM" id="MobiDB-lite"/>
    </source>
</evidence>
<evidence type="ECO:0000313" key="5">
    <source>
        <dbReference type="Proteomes" id="UP000075901"/>
    </source>
</evidence>
<dbReference type="GO" id="GO:0008270">
    <property type="term" value="F:zinc ion binding"/>
    <property type="evidence" value="ECO:0007669"/>
    <property type="project" value="UniProtKB-KW"/>
</dbReference>
<keyword evidence="1" id="KW-0863">Zinc-finger</keyword>
<reference evidence="5" key="1">
    <citation type="submission" date="2013-09" db="EMBL/GenBank/DDBJ databases">
        <title>The Genome Sequence of Anopheles maculatus species B.</title>
        <authorList>
            <consortium name="The Broad Institute Genomics Platform"/>
            <person name="Neafsey D.E."/>
            <person name="Besansky N."/>
            <person name="Howell P."/>
            <person name="Walton C."/>
            <person name="Young S.K."/>
            <person name="Zeng Q."/>
            <person name="Gargeya S."/>
            <person name="Fitzgerald M."/>
            <person name="Haas B."/>
            <person name="Abouelleil A."/>
            <person name="Allen A.W."/>
            <person name="Alvarado L."/>
            <person name="Arachchi H.M."/>
            <person name="Berlin A.M."/>
            <person name="Chapman S.B."/>
            <person name="Gainer-Dewar J."/>
            <person name="Goldberg J."/>
            <person name="Griggs A."/>
            <person name="Gujja S."/>
            <person name="Hansen M."/>
            <person name="Howarth C."/>
            <person name="Imamovic A."/>
            <person name="Ireland A."/>
            <person name="Larimer J."/>
            <person name="McCowan C."/>
            <person name="Murphy C."/>
            <person name="Pearson M."/>
            <person name="Poon T.W."/>
            <person name="Priest M."/>
            <person name="Roberts A."/>
            <person name="Saif S."/>
            <person name="Shea T."/>
            <person name="Sisk P."/>
            <person name="Sykes S."/>
            <person name="Wortman J."/>
            <person name="Nusbaum C."/>
            <person name="Birren B."/>
        </authorList>
    </citation>
    <scope>NUCLEOTIDE SEQUENCE [LARGE SCALE GENOMIC DNA]</scope>
    <source>
        <strain evidence="5">maculatus3</strain>
    </source>
</reference>
<keyword evidence="5" id="KW-1185">Reference proteome</keyword>
<proteinExistence type="predicted"/>
<feature type="region of interest" description="Disordered" evidence="2">
    <location>
        <begin position="212"/>
        <end position="283"/>
    </location>
</feature>
<dbReference type="InterPro" id="IPR013087">
    <property type="entry name" value="Znf_C2H2_type"/>
</dbReference>
<dbReference type="PROSITE" id="PS00028">
    <property type="entry name" value="ZINC_FINGER_C2H2_1"/>
    <property type="match status" value="1"/>
</dbReference>